<feature type="domain" description="Amine oxidase" evidence="4">
    <location>
        <begin position="16"/>
        <end position="505"/>
    </location>
</feature>
<dbReference type="InterPro" id="IPR002937">
    <property type="entry name" value="Amino_oxidase"/>
</dbReference>
<dbReference type="PANTHER" id="PTHR10668:SF105">
    <property type="entry name" value="DEHYDROGENASE-RELATED"/>
    <property type="match status" value="1"/>
</dbReference>
<dbReference type="Gene3D" id="3.50.50.60">
    <property type="entry name" value="FAD/NAD(P)-binding domain"/>
    <property type="match status" value="2"/>
</dbReference>
<evidence type="ECO:0000256" key="1">
    <source>
        <dbReference type="ARBA" id="ARBA00037217"/>
    </source>
</evidence>
<evidence type="ECO:0000313" key="5">
    <source>
        <dbReference type="EMBL" id="SBO96703.1"/>
    </source>
</evidence>
<comment type="subunit">
    <text evidence="2">Interacts with COX5B; this interaction may contribute to localize PYROXD2 to the inner face of the inner mitochondrial membrane.</text>
</comment>
<proteinExistence type="predicted"/>
<dbReference type="Pfam" id="PF01593">
    <property type="entry name" value="Amino_oxidase"/>
    <property type="match status" value="1"/>
</dbReference>
<sequence>MRDEADAVVIGAGINGLVAAAELAGAGWTVVLLETRDRLGGFIDSEEFTIPGHVHDTFSSWHPLFVGGGAYAGLGAALHERGLEYANTDDAVTASISERGVVIADRDPEATVARLAHSADQAAYRTMLEELERRAGVVFGVLGSELRARDVARLGASALRSLGMSGAVELARVAVQSGRGFVRERFTGWEADQLWTPWLLHAGLGPDQAGGGMMLPVMAATVHRIGLPVVKGGARQFVAAFERLLADRGVEIRLGVHAERIEVSGGRAVAVHAGGLRIAARKAVLASTSTGDLYDRLLDRGASREDGRRAARLHRPGRAAMQIHLALDERLRWSDTRLDQVPLVHISNGADSTGMACAQAEAGLLPAAPTVVVGQQTVLDPSRAPEGAGTLWIQLQELPFAPRGDAAGEIDVADAWSEEVVAAYVDRVIKRIAPFAPGLRDSIRASVALPPPTLLAANPNAVAGDPYGGSAELDQSFWWRPGTGTGHRTGFGGLWQIGAFTHPGAGLGGGSGHIVAQQLLSTGSVRSRIRRLRGGLGR</sequence>
<evidence type="ECO:0000256" key="2">
    <source>
        <dbReference type="ARBA" id="ARBA00038825"/>
    </source>
</evidence>
<dbReference type="InterPro" id="IPR036188">
    <property type="entry name" value="FAD/NAD-bd_sf"/>
</dbReference>
<evidence type="ECO:0000259" key="4">
    <source>
        <dbReference type="Pfam" id="PF01593"/>
    </source>
</evidence>
<dbReference type="SUPFAM" id="SSF51905">
    <property type="entry name" value="FAD/NAD(P)-binding domain"/>
    <property type="match status" value="1"/>
</dbReference>
<gene>
    <name evidence="5" type="ORF">BN4615_P6219</name>
</gene>
<reference evidence="5" key="1">
    <citation type="submission" date="2016-04" db="EMBL/GenBank/DDBJ databases">
        <authorList>
            <person name="Evans L.H."/>
            <person name="Alamgir A."/>
            <person name="Owens N."/>
            <person name="Weber N.D."/>
            <person name="Virtaneva K."/>
            <person name="Barbian K."/>
            <person name="Babar A."/>
            <person name="Rosenke K."/>
        </authorList>
    </citation>
    <scope>NUCLEOTIDE SEQUENCE</scope>
    <source>
        <strain evidence="5">Nono1</strain>
    </source>
</reference>
<organism evidence="5">
    <name type="scientific">Nonomuraea gerenzanensis</name>
    <dbReference type="NCBI Taxonomy" id="93944"/>
    <lineage>
        <taxon>Bacteria</taxon>
        <taxon>Bacillati</taxon>
        <taxon>Actinomycetota</taxon>
        <taxon>Actinomycetes</taxon>
        <taxon>Streptosporangiales</taxon>
        <taxon>Streptosporangiaceae</taxon>
        <taxon>Nonomuraea</taxon>
    </lineage>
</organism>
<dbReference type="EMBL" id="LT559118">
    <property type="protein sequence ID" value="SBO96703.1"/>
    <property type="molecule type" value="Genomic_DNA"/>
</dbReference>
<dbReference type="PANTHER" id="PTHR10668">
    <property type="entry name" value="PHYTOENE DEHYDROGENASE"/>
    <property type="match status" value="1"/>
</dbReference>
<comment type="function">
    <text evidence="1">Probable oxidoreductase that may play a role as regulator of mitochondrial function.</text>
</comment>
<accession>A0A1M4EDQ1</accession>
<evidence type="ECO:0000256" key="3">
    <source>
        <dbReference type="ARBA" id="ARBA00040298"/>
    </source>
</evidence>
<name>A0A1M4EDQ1_9ACTN</name>
<dbReference type="AlphaFoldDB" id="A0A1M4EDQ1"/>
<dbReference type="RefSeq" id="WP_225265511.1">
    <property type="nucleotide sequence ID" value="NZ_CP084058.1"/>
</dbReference>
<protein>
    <recommendedName>
        <fullName evidence="3">Pyridine nucleotide-disulfide oxidoreductase domain-containing protein 2</fullName>
    </recommendedName>
</protein>
<dbReference type="GO" id="GO:0016491">
    <property type="term" value="F:oxidoreductase activity"/>
    <property type="evidence" value="ECO:0007669"/>
    <property type="project" value="InterPro"/>
</dbReference>